<organism evidence="3 4">
    <name type="scientific">Streptococcus himalayensis</name>
    <dbReference type="NCBI Taxonomy" id="1888195"/>
    <lineage>
        <taxon>Bacteria</taxon>
        <taxon>Bacillati</taxon>
        <taxon>Bacillota</taxon>
        <taxon>Bacilli</taxon>
        <taxon>Lactobacillales</taxon>
        <taxon>Streptococcaceae</taxon>
        <taxon>Streptococcus</taxon>
    </lineage>
</organism>
<dbReference type="EMBL" id="BMJN01000008">
    <property type="protein sequence ID" value="GGE28432.1"/>
    <property type="molecule type" value="Genomic_DNA"/>
</dbReference>
<proteinExistence type="predicted"/>
<feature type="transmembrane region" description="Helical" evidence="1">
    <location>
        <begin position="20"/>
        <end position="44"/>
    </location>
</feature>
<dbReference type="Pfam" id="PF16935">
    <property type="entry name" value="Hol_Tox"/>
    <property type="match status" value="1"/>
</dbReference>
<keyword evidence="1" id="KW-1133">Transmembrane helix</keyword>
<dbReference type="Proteomes" id="UP000660801">
    <property type="component" value="Unassembled WGS sequence"/>
</dbReference>
<dbReference type="AlphaFoldDB" id="A0A917A6M4"/>
<evidence type="ECO:0000313" key="3">
    <source>
        <dbReference type="EMBL" id="GGE28432.1"/>
    </source>
</evidence>
<reference evidence="3" key="2">
    <citation type="submission" date="2020-09" db="EMBL/GenBank/DDBJ databases">
        <authorList>
            <person name="Sun Q."/>
            <person name="Zhou Y."/>
        </authorList>
    </citation>
    <scope>NUCLEOTIDE SEQUENCE</scope>
    <source>
        <strain evidence="3">CGMCC 1.15533</strain>
    </source>
</reference>
<gene>
    <name evidence="2" type="ORF">GCM10011510_00610</name>
    <name evidence="3" type="ORF">GCM10011510_07070</name>
</gene>
<comment type="caution">
    <text evidence="3">The sequence shown here is derived from an EMBL/GenBank/DDBJ whole genome shotgun (WGS) entry which is preliminary data.</text>
</comment>
<evidence type="ECO:0000256" key="1">
    <source>
        <dbReference type="SAM" id="Phobius"/>
    </source>
</evidence>
<evidence type="ECO:0000313" key="2">
    <source>
        <dbReference type="EMBL" id="GGE23428.1"/>
    </source>
</evidence>
<dbReference type="RefSeq" id="WP_083201737.1">
    <property type="nucleotide sequence ID" value="NZ_BMJN01000001.1"/>
</dbReference>
<dbReference type="InterPro" id="IPR031616">
    <property type="entry name" value="BsrE-like"/>
</dbReference>
<evidence type="ECO:0008006" key="5">
    <source>
        <dbReference type="Google" id="ProtNLM"/>
    </source>
</evidence>
<protein>
    <recommendedName>
        <fullName evidence="5">Holin-like toxin</fullName>
    </recommendedName>
</protein>
<reference evidence="3" key="1">
    <citation type="journal article" date="2014" name="Int. J. Syst. Evol. Microbiol.">
        <title>Complete genome sequence of Corynebacterium casei LMG S-19264T (=DSM 44701T), isolated from a smear-ripened cheese.</title>
        <authorList>
            <consortium name="US DOE Joint Genome Institute (JGI-PGF)"/>
            <person name="Walter F."/>
            <person name="Albersmeier A."/>
            <person name="Kalinowski J."/>
            <person name="Ruckert C."/>
        </authorList>
    </citation>
    <scope>NUCLEOTIDE SEQUENCE</scope>
    <source>
        <strain evidence="3">CGMCC 1.15533</strain>
    </source>
</reference>
<keyword evidence="4" id="KW-1185">Reference proteome</keyword>
<keyword evidence="1" id="KW-0472">Membrane</keyword>
<keyword evidence="1" id="KW-0812">Transmembrane</keyword>
<name>A0A917A6M4_9STRE</name>
<dbReference type="EMBL" id="BMJN01000001">
    <property type="protein sequence ID" value="GGE23428.1"/>
    <property type="molecule type" value="Genomic_DNA"/>
</dbReference>
<dbReference type="OrthoDB" id="2142724at2"/>
<sequence length="48" mass="5287">MNVSTQIHLERSSILSVAEALQVMLGFGGFIISLLTFVIALILLRDKK</sequence>
<accession>A0A917A6M4</accession>
<evidence type="ECO:0000313" key="4">
    <source>
        <dbReference type="Proteomes" id="UP000660801"/>
    </source>
</evidence>